<dbReference type="AlphaFoldDB" id="A0A6G8AQ46"/>
<sequence length="244" mass="28747">MSKLTFKRVMNDDFELDYEIPKEVGENYERLTSFRSGRDFNLEVRGYVSDYVKKFKEYLTDENEAAMDERLIKYNKLVVELKTAILGATNVPSIMISGGSNYPVAKKRKELDRTYARESELYSENGKHARFFENTRKMFDPVLKRQAEDVEEMRKKRSEEQGWQSFFKEVDHEEIEGYGIDVDDNRIYIQTYTKPSLELRAVLKVCALRWSPKNVRWQRILTQNAINSLQHNLKTSVGLEIEVN</sequence>
<dbReference type="Proteomes" id="UP000501747">
    <property type="component" value="Chromosome"/>
</dbReference>
<dbReference type="KEGG" id="vhy:G7082_00180"/>
<evidence type="ECO:0000313" key="2">
    <source>
        <dbReference type="Proteomes" id="UP000501747"/>
    </source>
</evidence>
<organism evidence="1 2">
    <name type="scientific">Vagococcus hydrophili</name>
    <dbReference type="NCBI Taxonomy" id="2714947"/>
    <lineage>
        <taxon>Bacteria</taxon>
        <taxon>Bacillati</taxon>
        <taxon>Bacillota</taxon>
        <taxon>Bacilli</taxon>
        <taxon>Lactobacillales</taxon>
        <taxon>Enterococcaceae</taxon>
        <taxon>Vagococcus</taxon>
    </lineage>
</organism>
<name>A0A6G8AQ46_9ENTE</name>
<protein>
    <submittedName>
        <fullName evidence="1">Uncharacterized protein</fullName>
    </submittedName>
</protein>
<dbReference type="EMBL" id="CP049887">
    <property type="protein sequence ID" value="QIL47055.1"/>
    <property type="molecule type" value="Genomic_DNA"/>
</dbReference>
<evidence type="ECO:0000313" key="1">
    <source>
        <dbReference type="EMBL" id="QIL47055.1"/>
    </source>
</evidence>
<proteinExistence type="predicted"/>
<accession>A0A6G8AQ46</accession>
<dbReference type="RefSeq" id="WP_166033167.1">
    <property type="nucleotide sequence ID" value="NZ_CP049887.1"/>
</dbReference>
<reference evidence="1 2" key="1">
    <citation type="submission" date="2020-03" db="EMBL/GenBank/DDBJ databases">
        <title>Vagococcus sp. nov., isolated from beetles.</title>
        <authorList>
            <person name="Hyun D.-W."/>
            <person name="Bae J.-W."/>
        </authorList>
    </citation>
    <scope>NUCLEOTIDE SEQUENCE [LARGE SCALE GENOMIC DNA]</scope>
    <source>
        <strain evidence="1 2">HDW17B</strain>
    </source>
</reference>
<keyword evidence="2" id="KW-1185">Reference proteome</keyword>
<gene>
    <name evidence="1" type="ORF">G7082_00180</name>
</gene>